<reference evidence="2" key="2">
    <citation type="journal article" name="BMC Genomics">
        <title>New genome assemblies reveal patterns of domestication and adaptation across Brettanomyces (Dekkera) species.</title>
        <authorList>
            <person name="Roach M.J."/>
            <person name="Borneman A.R."/>
        </authorList>
    </citation>
    <scope>NUCLEOTIDE SEQUENCE</scope>
    <source>
        <strain evidence="2">UCD 2041</strain>
    </source>
</reference>
<feature type="coiled-coil region" evidence="1">
    <location>
        <begin position="22"/>
        <end position="56"/>
    </location>
</feature>
<dbReference type="AlphaFoldDB" id="A0A871R6V4"/>
<sequence length="71" mass="7850">MTYSSPSDKQNLESLADTYKKLNEGEAAASKLEKILDQIEGNINEMVQDIEEASKKNIKEDSSKDKQAGSN</sequence>
<organism evidence="2 3">
    <name type="scientific">Dekkera bruxellensis</name>
    <name type="common">Brettanomyces custersii</name>
    <dbReference type="NCBI Taxonomy" id="5007"/>
    <lineage>
        <taxon>Eukaryota</taxon>
        <taxon>Fungi</taxon>
        <taxon>Dikarya</taxon>
        <taxon>Ascomycota</taxon>
        <taxon>Saccharomycotina</taxon>
        <taxon>Pichiomycetes</taxon>
        <taxon>Pichiales</taxon>
        <taxon>Pichiaceae</taxon>
        <taxon>Brettanomyces</taxon>
    </lineage>
</organism>
<protein>
    <submittedName>
        <fullName evidence="2">Uncharacterized protein</fullName>
    </submittedName>
</protein>
<reference evidence="2" key="1">
    <citation type="submission" date="2020-10" db="EMBL/GenBank/DDBJ databases">
        <authorList>
            <person name="Palmer J.M."/>
        </authorList>
    </citation>
    <scope>NUCLEOTIDE SEQUENCE</scope>
    <source>
        <strain evidence="2">UCD 2041</strain>
    </source>
</reference>
<proteinExistence type="predicted"/>
<dbReference type="EMBL" id="CP063137">
    <property type="protein sequence ID" value="QOU22457.1"/>
    <property type="molecule type" value="Genomic_DNA"/>
</dbReference>
<evidence type="ECO:0000313" key="2">
    <source>
        <dbReference type="EMBL" id="QOU22457.1"/>
    </source>
</evidence>
<evidence type="ECO:0000256" key="1">
    <source>
        <dbReference type="SAM" id="Coils"/>
    </source>
</evidence>
<name>A0A871R6V4_DEKBR</name>
<evidence type="ECO:0000313" key="3">
    <source>
        <dbReference type="Proteomes" id="UP000663131"/>
    </source>
</evidence>
<gene>
    <name evidence="2" type="ORF">BRETT_002637</name>
</gene>
<dbReference type="OrthoDB" id="5398685at2759"/>
<accession>A0A871R6V4</accession>
<dbReference type="Proteomes" id="UP000663131">
    <property type="component" value="Chromosome 9"/>
</dbReference>
<dbReference type="RefSeq" id="XP_041138950.1">
    <property type="nucleotide sequence ID" value="XM_041281159.1"/>
</dbReference>
<keyword evidence="1" id="KW-0175">Coiled coil</keyword>
<dbReference type="GeneID" id="64574561"/>
<dbReference type="KEGG" id="bbrx:BRETT_002637"/>